<protein>
    <submittedName>
        <fullName evidence="1">Uncharacterized protein</fullName>
    </submittedName>
</protein>
<proteinExistence type="predicted"/>
<organism evidence="1 2">
    <name type="scientific">Russula earlei</name>
    <dbReference type="NCBI Taxonomy" id="71964"/>
    <lineage>
        <taxon>Eukaryota</taxon>
        <taxon>Fungi</taxon>
        <taxon>Dikarya</taxon>
        <taxon>Basidiomycota</taxon>
        <taxon>Agaricomycotina</taxon>
        <taxon>Agaricomycetes</taxon>
        <taxon>Russulales</taxon>
        <taxon>Russulaceae</taxon>
        <taxon>Russula</taxon>
    </lineage>
</organism>
<accession>A0ACC0UAP8</accession>
<comment type="caution">
    <text evidence="1">The sequence shown here is derived from an EMBL/GenBank/DDBJ whole genome shotgun (WGS) entry which is preliminary data.</text>
</comment>
<name>A0ACC0UAP8_9AGAM</name>
<sequence>MRFKKLFIISPFYRPFSQNAKHCPFPRSLSSDDDDECPFSPFSKREYLLAQIKQKNELIDSLIKQLHNPYLTTTLSIEAYTAMQHLQMINTGRL</sequence>
<gene>
    <name evidence="1" type="ORF">F5148DRAFT_1283714</name>
</gene>
<evidence type="ECO:0000313" key="1">
    <source>
        <dbReference type="EMBL" id="KAI9508706.1"/>
    </source>
</evidence>
<dbReference type="Proteomes" id="UP001207468">
    <property type="component" value="Unassembled WGS sequence"/>
</dbReference>
<dbReference type="EMBL" id="JAGFNK010000081">
    <property type="protein sequence ID" value="KAI9508706.1"/>
    <property type="molecule type" value="Genomic_DNA"/>
</dbReference>
<evidence type="ECO:0000313" key="2">
    <source>
        <dbReference type="Proteomes" id="UP001207468"/>
    </source>
</evidence>
<keyword evidence="2" id="KW-1185">Reference proteome</keyword>
<reference evidence="1" key="1">
    <citation type="submission" date="2021-03" db="EMBL/GenBank/DDBJ databases">
        <title>Evolutionary priming and transition to the ectomycorrhizal habit in an iconic lineage of mushroom-forming fungi: is preadaptation a requirement?</title>
        <authorList>
            <consortium name="DOE Joint Genome Institute"/>
            <person name="Looney B.P."/>
            <person name="Miyauchi S."/>
            <person name="Morin E."/>
            <person name="Drula E."/>
            <person name="Courty P.E."/>
            <person name="Chicoki N."/>
            <person name="Fauchery L."/>
            <person name="Kohler A."/>
            <person name="Kuo A."/>
            <person name="LaButti K."/>
            <person name="Pangilinan J."/>
            <person name="Lipzen A."/>
            <person name="Riley R."/>
            <person name="Andreopoulos W."/>
            <person name="He G."/>
            <person name="Johnson J."/>
            <person name="Barry K.W."/>
            <person name="Grigoriev I.V."/>
            <person name="Nagy L."/>
            <person name="Hibbett D."/>
            <person name="Henrissat B."/>
            <person name="Matheny P.B."/>
            <person name="Labbe J."/>
            <person name="Martin A.F."/>
        </authorList>
    </citation>
    <scope>NUCLEOTIDE SEQUENCE</scope>
    <source>
        <strain evidence="1">BPL698</strain>
    </source>
</reference>